<evidence type="ECO:0000313" key="6">
    <source>
        <dbReference type="EMBL" id="SCO59204.1"/>
    </source>
</evidence>
<dbReference type="Pfam" id="PF13489">
    <property type="entry name" value="Methyltransf_23"/>
    <property type="match status" value="1"/>
</dbReference>
<dbReference type="SUPFAM" id="SSF53335">
    <property type="entry name" value="S-adenosyl-L-methionine-dependent methyltransferases"/>
    <property type="match status" value="1"/>
</dbReference>
<sequence length="361" mass="43098">MIMKKHIIYCNKYLGADKSFVLGFRFYSNNTYDEKEVNFFDNLNDKWWGGKEYENKCNVKNVHNILNKILGKNIYSLHDYNKHRFDFILKNYEFLFYEKIKKEKPQIDINILDVGCGGGILCEYIQNNIFYFLLKNINNPKLKKINVNIEGIDVSSKLIELSKRRLYERKEKNNICYNLKNEMNIKKNDQTDVSTETNQESEQNIYIINKTIVNINLKYKNCDISDLVYSNNLEKKKYDIITSSEVLEHIPNNKKDHFINCISKICNPMSLVVFTTINKNTISYLYSIVLAEYITKMIPKGTHNYDYFIEENELNNMCKQFELYNLNTEYVIYIPIIRNYFKTNKLKLLYMTSFVYKNNEE</sequence>
<dbReference type="GO" id="GO:0010420">
    <property type="term" value="F:polyprenyldihydroxybenzoate methyltransferase activity"/>
    <property type="evidence" value="ECO:0007669"/>
    <property type="project" value="TreeGrafter"/>
</dbReference>
<dbReference type="AlphaFoldDB" id="A0A1C6YA38"/>
<dbReference type="Proteomes" id="UP000516480">
    <property type="component" value="Chromosome 6"/>
</dbReference>
<dbReference type="PANTHER" id="PTHR43464">
    <property type="entry name" value="METHYLTRANSFERASE"/>
    <property type="match status" value="1"/>
</dbReference>
<dbReference type="EMBL" id="LT608142">
    <property type="protein sequence ID" value="SCM19981.1"/>
    <property type="molecule type" value="Genomic_DNA"/>
</dbReference>
<evidence type="ECO:0000313" key="8">
    <source>
        <dbReference type="Proteomes" id="UP000220214"/>
    </source>
</evidence>
<evidence type="ECO:0000313" key="7">
    <source>
        <dbReference type="Proteomes" id="UP000219974"/>
    </source>
</evidence>
<dbReference type="PANTHER" id="PTHR43464:SF19">
    <property type="entry name" value="UBIQUINONE BIOSYNTHESIS O-METHYLTRANSFERASE, MITOCHONDRIAL"/>
    <property type="match status" value="1"/>
</dbReference>
<dbReference type="GO" id="GO:0061542">
    <property type="term" value="F:3-demethylubiquinol 3-O-methyltransferase activity"/>
    <property type="evidence" value="ECO:0007669"/>
    <property type="project" value="UniProtKB-EC"/>
</dbReference>
<dbReference type="EMBL" id="LT614632">
    <property type="protein sequence ID" value="SCN23673.1"/>
    <property type="molecule type" value="Genomic_DNA"/>
</dbReference>
<dbReference type="Gene3D" id="3.40.50.150">
    <property type="entry name" value="Vaccinia Virus protein VP39"/>
    <property type="match status" value="1"/>
</dbReference>
<keyword evidence="4" id="KW-0830">Ubiquinone</keyword>
<evidence type="ECO:0000313" key="4">
    <source>
        <dbReference type="EMBL" id="SCM19981.1"/>
    </source>
</evidence>
<dbReference type="GO" id="GO:0005739">
    <property type="term" value="C:mitochondrion"/>
    <property type="evidence" value="ECO:0007669"/>
    <property type="project" value="TreeGrafter"/>
</dbReference>
<keyword evidence="3" id="KW-0949">S-adenosyl-L-methionine</keyword>
<reference evidence="7 9" key="1">
    <citation type="submission" date="2016-08" db="EMBL/GenBank/DDBJ databases">
        <authorList>
            <consortium name="Pathogen Informatics"/>
        </authorList>
    </citation>
    <scope>NUCLEOTIDE SEQUENCE [LARGE SCALE GENOMIC DNA]</scope>
    <source>
        <strain evidence="4 9">NK65 ny</strain>
        <strain evidence="5 8">NK65e</strain>
        <strain evidence="6 7">SP11 RLL</strain>
    </source>
</reference>
<dbReference type="EMBL" id="LT608270">
    <property type="protein sequence ID" value="SCO59204.1"/>
    <property type="molecule type" value="Genomic_DNA"/>
</dbReference>
<keyword evidence="2 4" id="KW-0808">Transferase</keyword>
<dbReference type="VEuPathDB" id="PlasmoDB:PBANKA_0621800"/>
<accession>A0A1C6YA38</accession>
<evidence type="ECO:0000313" key="9">
    <source>
        <dbReference type="Proteomes" id="UP000516480"/>
    </source>
</evidence>
<dbReference type="GO" id="GO:0032259">
    <property type="term" value="P:methylation"/>
    <property type="evidence" value="ECO:0007669"/>
    <property type="project" value="UniProtKB-KW"/>
</dbReference>
<dbReference type="Proteomes" id="UP000220214">
    <property type="component" value="Chromosome 6"/>
</dbReference>
<name>A0A1C6YA38_PLABE</name>
<dbReference type="Proteomes" id="UP000219974">
    <property type="component" value="Chromosome 6"/>
</dbReference>
<proteinExistence type="predicted"/>
<dbReference type="EC" id="2.1.1.64" evidence="4"/>
<evidence type="ECO:0000256" key="3">
    <source>
        <dbReference type="ARBA" id="ARBA00022691"/>
    </source>
</evidence>
<evidence type="ECO:0000256" key="2">
    <source>
        <dbReference type="ARBA" id="ARBA00022679"/>
    </source>
</evidence>
<evidence type="ECO:0000256" key="1">
    <source>
        <dbReference type="ARBA" id="ARBA00022603"/>
    </source>
</evidence>
<dbReference type="InterPro" id="IPR029063">
    <property type="entry name" value="SAM-dependent_MTases_sf"/>
</dbReference>
<protein>
    <submittedName>
        <fullName evidence="4">3-demethylubiquinone-9 3-methyltransferase, putative</fullName>
        <ecNumber evidence="4">2.1.1.64</ecNumber>
    </submittedName>
</protein>
<organism evidence="4 9">
    <name type="scientific">Plasmodium berghei</name>
    <dbReference type="NCBI Taxonomy" id="5821"/>
    <lineage>
        <taxon>Eukaryota</taxon>
        <taxon>Sar</taxon>
        <taxon>Alveolata</taxon>
        <taxon>Apicomplexa</taxon>
        <taxon>Aconoidasida</taxon>
        <taxon>Haemosporida</taxon>
        <taxon>Plasmodiidae</taxon>
        <taxon>Plasmodium</taxon>
        <taxon>Plasmodium (Vinckeia)</taxon>
    </lineage>
</organism>
<gene>
    <name evidence="4" type="primary">COQ3</name>
    <name evidence="5" type="ORF">PBNK65E_000112400</name>
    <name evidence="4" type="ORF">PBNK65NY_000111700</name>
    <name evidence="6" type="ORF">PBSP11RLL_000111800</name>
</gene>
<evidence type="ECO:0000313" key="5">
    <source>
        <dbReference type="EMBL" id="SCN23673.1"/>
    </source>
</evidence>
<keyword evidence="1 4" id="KW-0489">Methyltransferase</keyword>